<dbReference type="Proteomes" id="UP000307217">
    <property type="component" value="Unassembled WGS sequence"/>
</dbReference>
<dbReference type="InterPro" id="IPR012902">
    <property type="entry name" value="N_methyl_site"/>
</dbReference>
<dbReference type="AlphaFoldDB" id="A0A5S3VBZ2"/>
<evidence type="ECO:0000313" key="2">
    <source>
        <dbReference type="EMBL" id="TMO74806.1"/>
    </source>
</evidence>
<protein>
    <submittedName>
        <fullName evidence="1">Prepilin-type cleavage/methylation domain-containing protein</fullName>
    </submittedName>
</protein>
<accession>A0A5S3VBZ2</accession>
<reference evidence="4" key="2">
    <citation type="submission" date="2019-06" db="EMBL/GenBank/DDBJ databases">
        <title>Co-occurence of chitin degradation, pigmentation and bioactivity in marine Pseudoalteromonas.</title>
        <authorList>
            <person name="Sonnenschein E.C."/>
            <person name="Bech P.K."/>
        </authorList>
    </citation>
    <scope>NUCLEOTIDE SEQUENCE [LARGE SCALE GENOMIC DNA]</scope>
    <source>
        <strain evidence="4">S3790</strain>
    </source>
</reference>
<dbReference type="OrthoDB" id="5768437at2"/>
<reference evidence="3 4" key="1">
    <citation type="submission" date="2018-01" db="EMBL/GenBank/DDBJ databases">
        <authorList>
            <person name="Paulsen S."/>
            <person name="Gram L.K."/>
        </authorList>
    </citation>
    <scope>NUCLEOTIDE SEQUENCE [LARGE SCALE GENOMIC DNA]</scope>
    <source>
        <strain evidence="1 4">S3790</strain>
        <strain evidence="2 3">S3895</strain>
    </source>
</reference>
<keyword evidence="3" id="KW-1185">Reference proteome</keyword>
<evidence type="ECO:0000313" key="4">
    <source>
        <dbReference type="Proteomes" id="UP000307217"/>
    </source>
</evidence>
<dbReference type="EMBL" id="PNBX01000026">
    <property type="protein sequence ID" value="TMO68997.1"/>
    <property type="molecule type" value="Genomic_DNA"/>
</dbReference>
<name>A0A5S3VBZ2_9GAMM</name>
<proteinExistence type="predicted"/>
<dbReference type="EMBL" id="PNBW01000046">
    <property type="protein sequence ID" value="TMO74806.1"/>
    <property type="molecule type" value="Genomic_DNA"/>
</dbReference>
<dbReference type="NCBIfam" id="TIGR02532">
    <property type="entry name" value="IV_pilin_GFxxxE"/>
    <property type="match status" value="1"/>
</dbReference>
<dbReference type="Pfam" id="PF07963">
    <property type="entry name" value="N_methyl"/>
    <property type="match status" value="1"/>
</dbReference>
<evidence type="ECO:0000313" key="3">
    <source>
        <dbReference type="Proteomes" id="UP000307164"/>
    </source>
</evidence>
<gene>
    <name evidence="1" type="ORF">CWC19_06890</name>
    <name evidence="2" type="ORF">CWC20_09815</name>
</gene>
<dbReference type="Proteomes" id="UP000307164">
    <property type="component" value="Unassembled WGS sequence"/>
</dbReference>
<reference evidence="1" key="3">
    <citation type="submission" date="2019-09" db="EMBL/GenBank/DDBJ databases">
        <title>Co-occurence of chitin degradation, pigmentation and bioactivity in marine Pseudoalteromonas.</title>
        <authorList>
            <person name="Sonnenschein E.C."/>
            <person name="Bech P.K."/>
        </authorList>
    </citation>
    <scope>NUCLEOTIDE SEQUENCE</scope>
    <source>
        <strain evidence="1">S3790</strain>
        <strain evidence="2 3">S3895</strain>
    </source>
</reference>
<organism evidence="1 4">
    <name type="scientific">Pseudoalteromonas aurantia</name>
    <dbReference type="NCBI Taxonomy" id="43654"/>
    <lineage>
        <taxon>Bacteria</taxon>
        <taxon>Pseudomonadati</taxon>
        <taxon>Pseudomonadota</taxon>
        <taxon>Gammaproteobacteria</taxon>
        <taxon>Alteromonadales</taxon>
        <taxon>Pseudoalteromonadaceae</taxon>
        <taxon>Pseudoalteromonas</taxon>
    </lineage>
</organism>
<comment type="caution">
    <text evidence="1">The sequence shown here is derived from an EMBL/GenBank/DDBJ whole genome shotgun (WGS) entry which is preliminary data.</text>
</comment>
<sequence length="165" mass="18320">MRMRKNGFSLLEVMVSMLIAGLALLGLAATQLKSLQFANNSFDYTISLIQGQNAIERLWVRWCEVQTNDIDVTSPEFMAFLSPNLSISHRYTLQPIVITPSANPANVVQSTEMTFTVNWVDKRTLESDKATYNITDQVSLNTSYIPLPSNIPATSSQPESGCTIL</sequence>
<evidence type="ECO:0000313" key="1">
    <source>
        <dbReference type="EMBL" id="TMO68997.1"/>
    </source>
</evidence>